<dbReference type="STRING" id="6238.A8XP07"/>
<feature type="region of interest" description="Disordered" evidence="1">
    <location>
        <begin position="531"/>
        <end position="586"/>
    </location>
</feature>
<dbReference type="GO" id="GO:0006357">
    <property type="term" value="P:regulation of transcription by RNA polymerase II"/>
    <property type="evidence" value="ECO:0000318"/>
    <property type="project" value="GO_Central"/>
</dbReference>
<evidence type="ECO:0000313" key="3">
    <source>
        <dbReference type="Proteomes" id="UP000008549"/>
    </source>
</evidence>
<reference evidence="2 3" key="2">
    <citation type="journal article" date="2011" name="PLoS Genet.">
        <title>Caenorhabditis briggsae recombinant inbred line genotypes reveal inter-strain incompatibility and the evolution of recombination.</title>
        <authorList>
            <person name="Ross J.A."/>
            <person name="Koboldt D.C."/>
            <person name="Staisch J.E."/>
            <person name="Chamberlin H.M."/>
            <person name="Gupta B.P."/>
            <person name="Miller R.D."/>
            <person name="Baird S.E."/>
            <person name="Haag E.S."/>
        </authorList>
    </citation>
    <scope>NUCLEOTIDE SEQUENCE [LARGE SCALE GENOMIC DNA]</scope>
    <source>
        <strain evidence="2 3">AF16</strain>
    </source>
</reference>
<feature type="compositionally biased region" description="Polar residues" evidence="1">
    <location>
        <begin position="338"/>
        <end position="357"/>
    </location>
</feature>
<feature type="compositionally biased region" description="Basic residues" evidence="1">
    <location>
        <begin position="444"/>
        <end position="464"/>
    </location>
</feature>
<gene>
    <name evidence="2 4" type="ORF">CBG16147</name>
    <name evidence="2" type="ORF">CBG_16147</name>
</gene>
<feature type="compositionally biased region" description="Acidic residues" evidence="1">
    <location>
        <begin position="630"/>
        <end position="647"/>
    </location>
</feature>
<protein>
    <submittedName>
        <fullName evidence="2">Protein CBG16147</fullName>
    </submittedName>
</protein>
<feature type="region of interest" description="Disordered" evidence="1">
    <location>
        <begin position="150"/>
        <end position="191"/>
    </location>
</feature>
<feature type="region of interest" description="Disordered" evidence="1">
    <location>
        <begin position="320"/>
        <end position="472"/>
    </location>
</feature>
<reference evidence="2 3" key="1">
    <citation type="journal article" date="2003" name="PLoS Biol.">
        <title>The genome sequence of Caenorhabditis briggsae: a platform for comparative genomics.</title>
        <authorList>
            <person name="Stein L.D."/>
            <person name="Bao Z."/>
            <person name="Blasiar D."/>
            <person name="Blumenthal T."/>
            <person name="Brent M.R."/>
            <person name="Chen N."/>
            <person name="Chinwalla A."/>
            <person name="Clarke L."/>
            <person name="Clee C."/>
            <person name="Coghlan A."/>
            <person name="Coulson A."/>
            <person name="D'Eustachio P."/>
            <person name="Fitch D.H."/>
            <person name="Fulton L.A."/>
            <person name="Fulton R.E."/>
            <person name="Griffiths-Jones S."/>
            <person name="Harris T.W."/>
            <person name="Hillier L.W."/>
            <person name="Kamath R."/>
            <person name="Kuwabara P.E."/>
            <person name="Mardis E.R."/>
            <person name="Marra M.A."/>
            <person name="Miner T.L."/>
            <person name="Minx P."/>
            <person name="Mullikin J.C."/>
            <person name="Plumb R.W."/>
            <person name="Rogers J."/>
            <person name="Schein J.E."/>
            <person name="Sohrmann M."/>
            <person name="Spieth J."/>
            <person name="Stajich J.E."/>
            <person name="Wei C."/>
            <person name="Willey D."/>
            <person name="Wilson R.K."/>
            <person name="Durbin R."/>
            <person name="Waterston R.H."/>
        </authorList>
    </citation>
    <scope>NUCLEOTIDE SEQUENCE [LARGE SCALE GENOMIC DNA]</scope>
    <source>
        <strain evidence="2 3">AF16</strain>
    </source>
</reference>
<evidence type="ECO:0000313" key="4">
    <source>
        <dbReference type="WormBase" id="CBG16147"/>
    </source>
</evidence>
<feature type="compositionally biased region" description="Low complexity" evidence="1">
    <location>
        <begin position="72"/>
        <end position="81"/>
    </location>
</feature>
<dbReference type="GO" id="GO:0070461">
    <property type="term" value="C:SAGA-type complex"/>
    <property type="evidence" value="ECO:0000318"/>
    <property type="project" value="GO_Central"/>
</dbReference>
<dbReference type="GO" id="GO:0003682">
    <property type="term" value="F:chromatin binding"/>
    <property type="evidence" value="ECO:0000318"/>
    <property type="project" value="GO_Central"/>
</dbReference>
<dbReference type="Proteomes" id="UP000008549">
    <property type="component" value="Unassembled WGS sequence"/>
</dbReference>
<evidence type="ECO:0000256" key="1">
    <source>
        <dbReference type="SAM" id="MobiDB-lite"/>
    </source>
</evidence>
<dbReference type="GeneID" id="8585475"/>
<dbReference type="eggNOG" id="ENOG502TE1T">
    <property type="taxonomic scope" value="Eukaryota"/>
</dbReference>
<dbReference type="KEGG" id="cbr:CBG_16147"/>
<dbReference type="GO" id="GO:0003713">
    <property type="term" value="F:transcription coactivator activity"/>
    <property type="evidence" value="ECO:0000318"/>
    <property type="project" value="GO_Central"/>
</dbReference>
<keyword evidence="3" id="KW-1185">Reference proteome</keyword>
<name>A8XP07_CAEBR</name>
<feature type="compositionally biased region" description="Basic and acidic residues" evidence="1">
    <location>
        <begin position="359"/>
        <end position="443"/>
    </location>
</feature>
<organism evidence="2 3">
    <name type="scientific">Caenorhabditis briggsae</name>
    <dbReference type="NCBI Taxonomy" id="6238"/>
    <lineage>
        <taxon>Eukaryota</taxon>
        <taxon>Metazoa</taxon>
        <taxon>Ecdysozoa</taxon>
        <taxon>Nematoda</taxon>
        <taxon>Chromadorea</taxon>
        <taxon>Rhabditida</taxon>
        <taxon>Rhabditina</taxon>
        <taxon>Rhabditomorpha</taxon>
        <taxon>Rhabditoidea</taxon>
        <taxon>Rhabditidae</taxon>
        <taxon>Peloderinae</taxon>
        <taxon>Caenorhabditis</taxon>
    </lineage>
</organism>
<feature type="compositionally biased region" description="Pro residues" evidence="1">
    <location>
        <begin position="11"/>
        <end position="37"/>
    </location>
</feature>
<dbReference type="GO" id="GO:0005634">
    <property type="term" value="C:nucleus"/>
    <property type="evidence" value="ECO:0000318"/>
    <property type="project" value="GO_Central"/>
</dbReference>
<dbReference type="AlphaFoldDB" id="A8XP07"/>
<feature type="compositionally biased region" description="Basic and acidic residues" evidence="1">
    <location>
        <begin position="648"/>
        <end position="659"/>
    </location>
</feature>
<feature type="region of interest" description="Disordered" evidence="1">
    <location>
        <begin position="626"/>
        <end position="659"/>
    </location>
</feature>
<dbReference type="EMBL" id="HE600961">
    <property type="protein sequence ID" value="CAP34247.2"/>
    <property type="molecule type" value="Genomic_DNA"/>
</dbReference>
<dbReference type="CTD" id="8585475"/>
<dbReference type="GO" id="GO:0006338">
    <property type="term" value="P:chromatin remodeling"/>
    <property type="evidence" value="ECO:0000318"/>
    <property type="project" value="GO_Central"/>
</dbReference>
<dbReference type="HOGENOM" id="CLU_363381_0_0_1"/>
<dbReference type="RefSeq" id="XP_045095909.1">
    <property type="nucleotide sequence ID" value="XM_045238866.1"/>
</dbReference>
<feature type="compositionally biased region" description="Low complexity" evidence="1">
    <location>
        <begin position="173"/>
        <end position="182"/>
    </location>
</feature>
<feature type="region of interest" description="Disordered" evidence="1">
    <location>
        <begin position="1"/>
        <end position="81"/>
    </location>
</feature>
<accession>A8XP07</accession>
<proteinExistence type="predicted"/>
<dbReference type="WormBase" id="CBG16147">
    <property type="protein sequence ID" value="CBP45655"/>
    <property type="gene ID" value="WBGene00036180"/>
</dbReference>
<sequence>MGKGYKKSYPAPQPPNSGRPPPPNIAFDPSRPPPPLNQNPSYDQRPGLLGPPYYDQTVMIPHPLPPMPPGLQPSYQQHQQHQQQYYQDPIVMVAHPLPPGYQWSYQQLQPDPSTMVHYPMPQLGQMPSGYQQVQDPTTIMPHSMPVSGHLLDHQGQDSSTMMPHPMPYHHHQPPQNHQQTQQDSLPPPQKSTVRTVQTELGPTSYRQIVGNEYEVLFPGKKGTERVFKENPEETIRELAARIRKGPTGKLEKIERRIEHLVKEVAALKLNCVRQPEPEKLSQVCQCVADTKVMEPEPSSTLPQIEEVVEAGSLILRSEAVPEIENEDEHVKDKEQLEPATSNSSPETISNAVGNSPTAEEIRQKKAAEKKARIDAEQKRILEKKLEKERFKKHEKEKKKREEEERKMKKEAERIRKQKENEEKTAKERARREQEEKEMKEKDKQQRKKLHDQKRAKRVQKKMRKEQKEAEKIAEQTAENAMWEDICQESAEYNFHAAITSRALSDTEIELVLNDKFPEGFNVERIETKPNFVKKNGNEIRFEGAEGEDEATDNGAAGSSGEHSQMDGDEGSTKETPILVSSRRRSSQSTIFETISEADELAEEVEIQEELRREELRRSRKRFSSTTYDLSDFEEPAEEADVQQDGEVDESREGESEDPGKSLRFRVSKVCEKKVCFGFFFVYEFFDNSRNFWNFRSVSVPHTSRTCPAKTISAPEVTPEASWPKLELIPAEQVDDDTYAVYDENGVQYFEVIGEEAEDEEDEADEEVED</sequence>
<dbReference type="InParanoid" id="A8XP07"/>
<feature type="compositionally biased region" description="Pro residues" evidence="1">
    <location>
        <begin position="62"/>
        <end position="71"/>
    </location>
</feature>
<evidence type="ECO:0000313" key="2">
    <source>
        <dbReference type="EMBL" id="CAP34247.2"/>
    </source>
</evidence>